<evidence type="ECO:0000313" key="1">
    <source>
        <dbReference type="EMBL" id="GJN40102.1"/>
    </source>
</evidence>
<name>A0AAV5FZF8_ELECO</name>
<dbReference type="EMBL" id="BQKI01000103">
    <property type="protein sequence ID" value="GJN40102.1"/>
    <property type="molecule type" value="Genomic_DNA"/>
</dbReference>
<proteinExistence type="predicted"/>
<sequence length="83" mass="9086">MDREGARLFGYLPVDASLLQENAIDHHCVEIGSGEVALGEFLELLRDFQLRRGGLSDGGDLLRELATHCGRLSRHGGSRAEPK</sequence>
<accession>A0AAV5FZF8</accession>
<organism evidence="1 2">
    <name type="scientific">Eleusine coracana subsp. coracana</name>
    <dbReference type="NCBI Taxonomy" id="191504"/>
    <lineage>
        <taxon>Eukaryota</taxon>
        <taxon>Viridiplantae</taxon>
        <taxon>Streptophyta</taxon>
        <taxon>Embryophyta</taxon>
        <taxon>Tracheophyta</taxon>
        <taxon>Spermatophyta</taxon>
        <taxon>Magnoliopsida</taxon>
        <taxon>Liliopsida</taxon>
        <taxon>Poales</taxon>
        <taxon>Poaceae</taxon>
        <taxon>PACMAD clade</taxon>
        <taxon>Chloridoideae</taxon>
        <taxon>Cynodonteae</taxon>
        <taxon>Eleusininae</taxon>
        <taxon>Eleusine</taxon>
    </lineage>
</organism>
<comment type="caution">
    <text evidence="1">The sequence shown here is derived from an EMBL/GenBank/DDBJ whole genome shotgun (WGS) entry which is preliminary data.</text>
</comment>
<protein>
    <submittedName>
        <fullName evidence="1">Uncharacterized protein</fullName>
    </submittedName>
</protein>
<reference evidence="1" key="1">
    <citation type="journal article" date="2018" name="DNA Res.">
        <title>Multiple hybrid de novo genome assembly of finger millet, an orphan allotetraploid crop.</title>
        <authorList>
            <person name="Hatakeyama M."/>
            <person name="Aluri S."/>
            <person name="Balachadran M.T."/>
            <person name="Sivarajan S.R."/>
            <person name="Patrignani A."/>
            <person name="Gruter S."/>
            <person name="Poveda L."/>
            <person name="Shimizu-Inatsugi R."/>
            <person name="Baeten J."/>
            <person name="Francoijs K.J."/>
            <person name="Nataraja K.N."/>
            <person name="Reddy Y.A.N."/>
            <person name="Phadnis S."/>
            <person name="Ravikumar R.L."/>
            <person name="Schlapbach R."/>
            <person name="Sreeman S.M."/>
            <person name="Shimizu K.K."/>
        </authorList>
    </citation>
    <scope>NUCLEOTIDE SEQUENCE</scope>
</reference>
<dbReference type="AlphaFoldDB" id="A0AAV5FZF8"/>
<evidence type="ECO:0000313" key="2">
    <source>
        <dbReference type="Proteomes" id="UP001054889"/>
    </source>
</evidence>
<keyword evidence="2" id="KW-1185">Reference proteome</keyword>
<reference evidence="1" key="2">
    <citation type="submission" date="2021-12" db="EMBL/GenBank/DDBJ databases">
        <title>Resequencing data analysis of finger millet.</title>
        <authorList>
            <person name="Hatakeyama M."/>
            <person name="Aluri S."/>
            <person name="Balachadran M.T."/>
            <person name="Sivarajan S.R."/>
            <person name="Poveda L."/>
            <person name="Shimizu-Inatsugi R."/>
            <person name="Schlapbach R."/>
            <person name="Sreeman S.M."/>
            <person name="Shimizu K.K."/>
        </authorList>
    </citation>
    <scope>NUCLEOTIDE SEQUENCE</scope>
</reference>
<dbReference type="Proteomes" id="UP001054889">
    <property type="component" value="Unassembled WGS sequence"/>
</dbReference>
<gene>
    <name evidence="1" type="primary">gb29271</name>
    <name evidence="1" type="ORF">PR202_gb29271</name>
</gene>